<name>A0ABP1HMJ3_9EUKA</name>
<evidence type="ECO:0000313" key="2">
    <source>
        <dbReference type="Proteomes" id="UP001642409"/>
    </source>
</evidence>
<dbReference type="EMBL" id="CAXDID020000032">
    <property type="protein sequence ID" value="CAL5994704.1"/>
    <property type="molecule type" value="Genomic_DNA"/>
</dbReference>
<keyword evidence="2" id="KW-1185">Reference proteome</keyword>
<reference evidence="1 2" key="1">
    <citation type="submission" date="2024-07" db="EMBL/GenBank/DDBJ databases">
        <authorList>
            <person name="Akdeniz Z."/>
        </authorList>
    </citation>
    <scope>NUCLEOTIDE SEQUENCE [LARGE SCALE GENOMIC DNA]</scope>
</reference>
<gene>
    <name evidence="1" type="ORF">HINF_LOCUS13674</name>
</gene>
<comment type="caution">
    <text evidence="1">The sequence shown here is derived from an EMBL/GenBank/DDBJ whole genome shotgun (WGS) entry which is preliminary data.</text>
</comment>
<protein>
    <submittedName>
        <fullName evidence="1">Hypothetical_protein</fullName>
    </submittedName>
</protein>
<organism evidence="1 2">
    <name type="scientific">Hexamita inflata</name>
    <dbReference type="NCBI Taxonomy" id="28002"/>
    <lineage>
        <taxon>Eukaryota</taxon>
        <taxon>Metamonada</taxon>
        <taxon>Diplomonadida</taxon>
        <taxon>Hexamitidae</taxon>
        <taxon>Hexamitinae</taxon>
        <taxon>Hexamita</taxon>
    </lineage>
</organism>
<sequence>MFQLLQQSKRLNCLCSLFKLKHLHKSELRQTPLVTGTPTFPLQTPLQMSKRAFAHKVKWSQEEMDVIVSYYPVYGCYYQKYGAHLSRTYSQIKSCIHNIEKKSPELFHGGQRRSQERQDGLRPEQNLDVTELLDALRLLVLQ</sequence>
<accession>A0ABP1HMJ3</accession>
<dbReference type="Proteomes" id="UP001642409">
    <property type="component" value="Unassembled WGS sequence"/>
</dbReference>
<evidence type="ECO:0000313" key="1">
    <source>
        <dbReference type="EMBL" id="CAL5994704.1"/>
    </source>
</evidence>
<proteinExistence type="predicted"/>